<feature type="transmembrane region" description="Helical" evidence="1">
    <location>
        <begin position="378"/>
        <end position="396"/>
    </location>
</feature>
<feature type="transmembrane region" description="Helical" evidence="1">
    <location>
        <begin position="346"/>
        <end position="366"/>
    </location>
</feature>
<dbReference type="STRING" id="930131.SAMN05216389_101332"/>
<evidence type="ECO:0008006" key="4">
    <source>
        <dbReference type="Google" id="ProtNLM"/>
    </source>
</evidence>
<dbReference type="Proteomes" id="UP000198618">
    <property type="component" value="Unassembled WGS sequence"/>
</dbReference>
<keyword evidence="1" id="KW-1133">Transmembrane helix</keyword>
<dbReference type="EMBL" id="FOHE01000001">
    <property type="protein sequence ID" value="SES66935.1"/>
    <property type="molecule type" value="Genomic_DNA"/>
</dbReference>
<feature type="transmembrane region" description="Helical" evidence="1">
    <location>
        <begin position="135"/>
        <end position="157"/>
    </location>
</feature>
<feature type="transmembrane region" description="Helical" evidence="1">
    <location>
        <begin position="203"/>
        <end position="222"/>
    </location>
</feature>
<name>A0A1H9YDF4_9BACI</name>
<feature type="transmembrane region" description="Helical" evidence="1">
    <location>
        <begin position="520"/>
        <end position="539"/>
    </location>
</feature>
<feature type="transmembrane region" description="Helical" evidence="1">
    <location>
        <begin position="84"/>
        <end position="114"/>
    </location>
</feature>
<keyword evidence="3" id="KW-1185">Reference proteome</keyword>
<gene>
    <name evidence="2" type="ORF">SAMN05216389_101332</name>
</gene>
<feature type="transmembrane region" description="Helical" evidence="1">
    <location>
        <begin position="60"/>
        <end position="78"/>
    </location>
</feature>
<evidence type="ECO:0000256" key="1">
    <source>
        <dbReference type="SAM" id="Phobius"/>
    </source>
</evidence>
<feature type="transmembrane region" description="Helical" evidence="1">
    <location>
        <begin position="494"/>
        <end position="514"/>
    </location>
</feature>
<protein>
    <recommendedName>
        <fullName evidence="4">ABC-2 type transport system permease protein</fullName>
    </recommendedName>
</protein>
<feature type="transmembrane region" description="Helical" evidence="1">
    <location>
        <begin position="455"/>
        <end position="473"/>
    </location>
</feature>
<proteinExistence type="predicted"/>
<sequence>MNEFYSLKFLDFFRPLFRLFQIDYETMRKILQIKLTMDQRRIPTIFASNMSKNKEKGNQYLKSLLVYALYGLVIIPFVSLGDNYIFLVSIIFGIAMFILMTSMISDFSTVLLDVRDKTILNTKPVHTRTINAAKIVHVMIYMALLTGAFIGIPSAFILGVQGIAFFLLFIVAILLLLMFIMTLTALVYIFILQFFSGEKLKDIINYVQILLSVGIIIGYQIVVRSFEFVDLNFVYEFSWWHLFIPPIWFGAPFELLLNGNHSGPIILLSVLALIGPLLSIMLYYKLMPSFERNLQKLMENNGSNKKKRLLLNTIWEKLICTSKEEKQFFRFASIMLARERDFKLRVYPSLGIAFVFPFIFLFNFISTGSFSELQQSNMHLTMYFCNVMIGIVVFMLRFSGKYKGAWIFQTSPIQTQSLVYSATLKAVLAKLYVPLFLLLSIIYIGIFSVRIVPDLAVMLVTGILHTLISYRIMTHNKYPFSEPFETGQQGGESMKTFLLLIVVGFFFFGHFLAMKFTFGVLIYLVILLAITFFTWKWIFKKTVE</sequence>
<organism evidence="2 3">
    <name type="scientific">Oceanobacillus limi</name>
    <dbReference type="NCBI Taxonomy" id="930131"/>
    <lineage>
        <taxon>Bacteria</taxon>
        <taxon>Bacillati</taxon>
        <taxon>Bacillota</taxon>
        <taxon>Bacilli</taxon>
        <taxon>Bacillales</taxon>
        <taxon>Bacillaceae</taxon>
        <taxon>Oceanobacillus</taxon>
    </lineage>
</organism>
<feature type="transmembrane region" description="Helical" evidence="1">
    <location>
        <begin position="265"/>
        <end position="284"/>
    </location>
</feature>
<keyword evidence="1" id="KW-0472">Membrane</keyword>
<evidence type="ECO:0000313" key="3">
    <source>
        <dbReference type="Proteomes" id="UP000198618"/>
    </source>
</evidence>
<evidence type="ECO:0000313" key="2">
    <source>
        <dbReference type="EMBL" id="SES66935.1"/>
    </source>
</evidence>
<keyword evidence="1" id="KW-0812">Transmembrane</keyword>
<feature type="transmembrane region" description="Helical" evidence="1">
    <location>
        <begin position="431"/>
        <end position="449"/>
    </location>
</feature>
<accession>A0A1H9YDF4</accession>
<dbReference type="AlphaFoldDB" id="A0A1H9YDF4"/>
<dbReference type="OrthoDB" id="2659138at2"/>
<feature type="transmembrane region" description="Helical" evidence="1">
    <location>
        <begin position="163"/>
        <end position="191"/>
    </location>
</feature>
<reference evidence="2 3" key="1">
    <citation type="submission" date="2016-10" db="EMBL/GenBank/DDBJ databases">
        <authorList>
            <person name="de Groot N.N."/>
        </authorList>
    </citation>
    <scope>NUCLEOTIDE SEQUENCE [LARGE SCALE GENOMIC DNA]</scope>
    <source>
        <strain evidence="2 3">IBRC-M 10780</strain>
    </source>
</reference>